<gene>
    <name evidence="1" type="ordered locus">Maqu_4219</name>
</gene>
<dbReference type="KEGG" id="maq:Maqu_4219"/>
<dbReference type="HOGENOM" id="CLU_2494216_0_0_6"/>
<geneLocation type="plasmid" evidence="1 2">
    <name>pMAQU01</name>
</geneLocation>
<sequence>MSPWLRLVLPWECSRRVSEKSNSERIDNNDEAIDALIGVAKKLRRELALCRETMDMKGGFDPAYSADARNAIIDADAVISALRPED</sequence>
<accession>A1U7V1</accession>
<name>A1U7V1_MARN8</name>
<protein>
    <submittedName>
        <fullName evidence="1">Uncharacterized protein</fullName>
    </submittedName>
</protein>
<reference evidence="2" key="1">
    <citation type="journal article" date="2011" name="Appl. Environ. Microbiol.">
        <title>Genomic potential of Marinobacter aquaeolei, a biogeochemical 'opportunitroph'.</title>
        <authorList>
            <person name="Singer E."/>
            <person name="Webb E.A."/>
            <person name="Nelson W.C."/>
            <person name="Heidelberg J.F."/>
            <person name="Ivanova N."/>
            <person name="Pati A."/>
            <person name="Edwards K.J."/>
        </authorList>
    </citation>
    <scope>NUCLEOTIDE SEQUENCE [LARGE SCALE GENOMIC DNA]</scope>
    <source>
        <strain evidence="2">ATCC 700491 / DSM 11845 / VT8</strain>
    </source>
</reference>
<dbReference type="EMBL" id="CP000515">
    <property type="protein sequence ID" value="ABM21070.1"/>
    <property type="molecule type" value="Genomic_DNA"/>
</dbReference>
<organism evidence="1 2">
    <name type="scientific">Marinobacter nauticus (strain ATCC 700491 / DSM 11845 / VT8)</name>
    <name type="common">Marinobacter aquaeolei</name>
    <dbReference type="NCBI Taxonomy" id="351348"/>
    <lineage>
        <taxon>Bacteria</taxon>
        <taxon>Pseudomonadati</taxon>
        <taxon>Pseudomonadota</taxon>
        <taxon>Gammaproteobacteria</taxon>
        <taxon>Pseudomonadales</taxon>
        <taxon>Marinobacteraceae</taxon>
        <taxon>Marinobacter</taxon>
    </lineage>
</organism>
<evidence type="ECO:0000313" key="2">
    <source>
        <dbReference type="Proteomes" id="UP000000998"/>
    </source>
</evidence>
<dbReference type="Proteomes" id="UP000000998">
    <property type="component" value="Plasmid pMAQU01"/>
</dbReference>
<evidence type="ECO:0000313" key="1">
    <source>
        <dbReference type="EMBL" id="ABM21070.1"/>
    </source>
</evidence>
<dbReference type="AlphaFoldDB" id="A1U7V1"/>
<proteinExistence type="predicted"/>
<keyword evidence="1" id="KW-0614">Plasmid</keyword>